<evidence type="ECO:0000313" key="3">
    <source>
        <dbReference type="Proteomes" id="UP000198809"/>
    </source>
</evidence>
<dbReference type="EMBL" id="FODH01000001">
    <property type="protein sequence ID" value="SEN45806.1"/>
    <property type="molecule type" value="Genomic_DNA"/>
</dbReference>
<gene>
    <name evidence="1" type="ORF">KP014_20525</name>
    <name evidence="2" type="ORF">SAMN04487895_101594</name>
</gene>
<organism evidence="2 3">
    <name type="scientific">Paenibacillus sophorae</name>
    <dbReference type="NCBI Taxonomy" id="1333845"/>
    <lineage>
        <taxon>Bacteria</taxon>
        <taxon>Bacillati</taxon>
        <taxon>Bacillota</taxon>
        <taxon>Bacilli</taxon>
        <taxon>Bacillales</taxon>
        <taxon>Paenibacillaceae</taxon>
        <taxon>Paenibacillus</taxon>
    </lineage>
</organism>
<dbReference type="Proteomes" id="UP000683429">
    <property type="component" value="Chromosome"/>
</dbReference>
<reference evidence="2 3" key="1">
    <citation type="submission" date="2016-10" db="EMBL/GenBank/DDBJ databases">
        <authorList>
            <person name="de Groot N.N."/>
        </authorList>
    </citation>
    <scope>NUCLEOTIDE SEQUENCE [LARGE SCALE GENOMIC DNA]</scope>
    <source>
        <strain evidence="2 3">CGMCC 1.10238</strain>
    </source>
</reference>
<reference evidence="1 4" key="2">
    <citation type="submission" date="2021-06" db="EMBL/GenBank/DDBJ databases">
        <title>Whole genome sequence of Paenibacillus sophorae DSM23020 for comparative genomics.</title>
        <authorList>
            <person name="Kim M.-J."/>
            <person name="Lee G."/>
            <person name="Shin J.-H."/>
        </authorList>
    </citation>
    <scope>NUCLEOTIDE SEQUENCE [LARGE SCALE GENOMIC DNA]</scope>
    <source>
        <strain evidence="1 4">DSM 23020</strain>
    </source>
</reference>
<dbReference type="RefSeq" id="WP_036588185.1">
    <property type="nucleotide sequence ID" value="NZ_CP076607.1"/>
</dbReference>
<evidence type="ECO:0000313" key="4">
    <source>
        <dbReference type="Proteomes" id="UP000683429"/>
    </source>
</evidence>
<dbReference type="STRING" id="1333845.SAMN04487895_101594"/>
<evidence type="ECO:0000313" key="2">
    <source>
        <dbReference type="EMBL" id="SEN45806.1"/>
    </source>
</evidence>
<evidence type="ECO:0000313" key="1">
    <source>
        <dbReference type="EMBL" id="QWU14295.1"/>
    </source>
</evidence>
<protein>
    <submittedName>
        <fullName evidence="2">Uncharacterized protein</fullName>
    </submittedName>
</protein>
<dbReference type="OrthoDB" id="2623510at2"/>
<dbReference type="Proteomes" id="UP000198809">
    <property type="component" value="Unassembled WGS sequence"/>
</dbReference>
<name>A0A1H8GPA3_9BACL</name>
<sequence length="148" mass="17847">MKIIKLIKGKYYNLTEGLSNLIKWLPVIWNDRDFDQAYLYRILHKKLSFMEKFFRSERTYSANAPEVAEEIMEAKELLYNIIDGSRVKKVDFKFDEFISFNNDKLNFNTDNENYKIWSEGMDRAEQQEAEDMKRAFEIISEKSQGWWD</sequence>
<accession>A0A1H8GPA3</accession>
<dbReference type="AlphaFoldDB" id="A0A1H8GPA3"/>
<keyword evidence="4" id="KW-1185">Reference proteome</keyword>
<proteinExistence type="predicted"/>
<dbReference type="EMBL" id="CP076607">
    <property type="protein sequence ID" value="QWU14295.1"/>
    <property type="molecule type" value="Genomic_DNA"/>
</dbReference>